<dbReference type="PANTHER" id="PTHR43808">
    <property type="entry name" value="ACETYLORNITHINE DEACETYLASE"/>
    <property type="match status" value="1"/>
</dbReference>
<dbReference type="Gene3D" id="3.40.630.10">
    <property type="entry name" value="Zn peptidases"/>
    <property type="match status" value="1"/>
</dbReference>
<name>T1DF21_9ZZZZ</name>
<dbReference type="GO" id="GO:0006526">
    <property type="term" value="P:L-arginine biosynthetic process"/>
    <property type="evidence" value="ECO:0007669"/>
    <property type="project" value="TreeGrafter"/>
</dbReference>
<reference evidence="1" key="2">
    <citation type="journal article" date="2014" name="ISME J.">
        <title>Microbial stratification in low pH oxic and suboxic macroscopic growths along an acid mine drainage.</title>
        <authorList>
            <person name="Mendez-Garcia C."/>
            <person name="Mesa V."/>
            <person name="Sprenger R.R."/>
            <person name="Richter M."/>
            <person name="Diez M.S."/>
            <person name="Solano J."/>
            <person name="Bargiela R."/>
            <person name="Golyshina O.V."/>
            <person name="Manteca A."/>
            <person name="Ramos J.L."/>
            <person name="Gallego J.R."/>
            <person name="Llorente I."/>
            <person name="Martins Dos Santos V.A."/>
            <person name="Jensen O.N."/>
            <person name="Pelaez A.I."/>
            <person name="Sanchez J."/>
            <person name="Ferrer M."/>
        </authorList>
    </citation>
    <scope>NUCLEOTIDE SEQUENCE</scope>
</reference>
<dbReference type="PANTHER" id="PTHR43808:SF31">
    <property type="entry name" value="N-ACETYL-L-CITRULLINE DEACETYLASE"/>
    <property type="match status" value="1"/>
</dbReference>
<evidence type="ECO:0000313" key="1">
    <source>
        <dbReference type="EMBL" id="EQD79974.1"/>
    </source>
</evidence>
<dbReference type="GO" id="GO:0008777">
    <property type="term" value="F:acetylornithine deacetylase activity"/>
    <property type="evidence" value="ECO:0007669"/>
    <property type="project" value="TreeGrafter"/>
</dbReference>
<gene>
    <name evidence="1" type="ORF">B1A_01375</name>
</gene>
<protein>
    <submittedName>
        <fullName evidence="1">Succinyl-diaminopimelate desuccinylase</fullName>
    </submittedName>
</protein>
<comment type="caution">
    <text evidence="1">The sequence shown here is derived from an EMBL/GenBank/DDBJ whole genome shotgun (WGS) entry which is preliminary data.</text>
</comment>
<organism evidence="1">
    <name type="scientific">mine drainage metagenome</name>
    <dbReference type="NCBI Taxonomy" id="410659"/>
    <lineage>
        <taxon>unclassified sequences</taxon>
        <taxon>metagenomes</taxon>
        <taxon>ecological metagenomes</taxon>
    </lineage>
</organism>
<dbReference type="EMBL" id="AUZX01001050">
    <property type="protein sequence ID" value="EQD79974.1"/>
    <property type="molecule type" value="Genomic_DNA"/>
</dbReference>
<reference evidence="1" key="1">
    <citation type="submission" date="2013-08" db="EMBL/GenBank/DDBJ databases">
        <authorList>
            <person name="Mendez C."/>
            <person name="Richter M."/>
            <person name="Ferrer M."/>
            <person name="Sanchez J."/>
        </authorList>
    </citation>
    <scope>NUCLEOTIDE SEQUENCE</scope>
</reference>
<dbReference type="InterPro" id="IPR050072">
    <property type="entry name" value="Peptidase_M20A"/>
</dbReference>
<dbReference type="AlphaFoldDB" id="T1DF21"/>
<sequence>MTDPTLELTAELIRHASVTPEDGGCQELIARRLAPLGFKATPLDRGEVSNLWLRRGTGSPLVVLAGHTDVVPPGPRIRLAFSPLPADDTRWISVRTRRG</sequence>
<dbReference type="SUPFAM" id="SSF53187">
    <property type="entry name" value="Zn-dependent exopeptidases"/>
    <property type="match status" value="1"/>
</dbReference>
<proteinExistence type="predicted"/>
<accession>T1DF21</accession>